<feature type="region of interest" description="Disordered" evidence="1">
    <location>
        <begin position="59"/>
        <end position="100"/>
    </location>
</feature>
<organism evidence="2 3">
    <name type="scientific">Pleurodeles waltl</name>
    <name type="common">Iberian ribbed newt</name>
    <dbReference type="NCBI Taxonomy" id="8319"/>
    <lineage>
        <taxon>Eukaryota</taxon>
        <taxon>Metazoa</taxon>
        <taxon>Chordata</taxon>
        <taxon>Craniata</taxon>
        <taxon>Vertebrata</taxon>
        <taxon>Euteleostomi</taxon>
        <taxon>Amphibia</taxon>
        <taxon>Batrachia</taxon>
        <taxon>Caudata</taxon>
        <taxon>Salamandroidea</taxon>
        <taxon>Salamandridae</taxon>
        <taxon>Pleurodelinae</taxon>
        <taxon>Pleurodeles</taxon>
    </lineage>
</organism>
<evidence type="ECO:0000256" key="1">
    <source>
        <dbReference type="SAM" id="MobiDB-lite"/>
    </source>
</evidence>
<evidence type="ECO:0000313" key="2">
    <source>
        <dbReference type="EMBL" id="KAJ1098481.1"/>
    </source>
</evidence>
<feature type="compositionally biased region" description="Low complexity" evidence="1">
    <location>
        <begin position="77"/>
        <end position="93"/>
    </location>
</feature>
<dbReference type="AlphaFoldDB" id="A0AAV7M3T5"/>
<dbReference type="EMBL" id="JANPWB010000014">
    <property type="protein sequence ID" value="KAJ1098481.1"/>
    <property type="molecule type" value="Genomic_DNA"/>
</dbReference>
<accession>A0AAV7M3T5</accession>
<protein>
    <submittedName>
        <fullName evidence="2">Uncharacterized protein</fullName>
    </submittedName>
</protein>
<gene>
    <name evidence="2" type="ORF">NDU88_003592</name>
</gene>
<reference evidence="2" key="1">
    <citation type="journal article" date="2022" name="bioRxiv">
        <title>Sequencing and chromosome-scale assembly of the giantPleurodeles waltlgenome.</title>
        <authorList>
            <person name="Brown T."/>
            <person name="Elewa A."/>
            <person name="Iarovenko S."/>
            <person name="Subramanian E."/>
            <person name="Araus A.J."/>
            <person name="Petzold A."/>
            <person name="Susuki M."/>
            <person name="Suzuki K.-i.T."/>
            <person name="Hayashi T."/>
            <person name="Toyoda A."/>
            <person name="Oliveira C."/>
            <person name="Osipova E."/>
            <person name="Leigh N.D."/>
            <person name="Simon A."/>
            <person name="Yun M.H."/>
        </authorList>
    </citation>
    <scope>NUCLEOTIDE SEQUENCE</scope>
    <source>
        <strain evidence="2">20211129_DDA</strain>
        <tissue evidence="2">Liver</tissue>
    </source>
</reference>
<evidence type="ECO:0000313" key="3">
    <source>
        <dbReference type="Proteomes" id="UP001066276"/>
    </source>
</evidence>
<comment type="caution">
    <text evidence="2">The sequence shown here is derived from an EMBL/GenBank/DDBJ whole genome shotgun (WGS) entry which is preliminary data.</text>
</comment>
<name>A0AAV7M3T5_PLEWA</name>
<keyword evidence="3" id="KW-1185">Reference proteome</keyword>
<dbReference type="Proteomes" id="UP001066276">
    <property type="component" value="Chromosome 10"/>
</dbReference>
<sequence>MEVSRFIEREVLEVVRVKGTMITGKRGLLQVSQNVLWFKKIMEGGAGLEDQAVNGDLGYGAVPRDREGKVTTKPVASESSGSQPSLSPGSEQLTGPRSRAGDSRTLFARQCIQCPDTVFDLVYVLFY</sequence>
<proteinExistence type="predicted"/>